<feature type="region of interest" description="Disordered" evidence="1">
    <location>
        <begin position="141"/>
        <end position="170"/>
    </location>
</feature>
<proteinExistence type="predicted"/>
<organism evidence="2 3">
    <name type="scientific">Blumeria graminis f. sp. hordei (strain DH14)</name>
    <name type="common">Barley powdery mildew</name>
    <name type="synonym">Oidium monilioides f. sp. hordei</name>
    <dbReference type="NCBI Taxonomy" id="546991"/>
    <lineage>
        <taxon>Eukaryota</taxon>
        <taxon>Fungi</taxon>
        <taxon>Dikarya</taxon>
        <taxon>Ascomycota</taxon>
        <taxon>Pezizomycotina</taxon>
        <taxon>Leotiomycetes</taxon>
        <taxon>Erysiphales</taxon>
        <taxon>Erysiphaceae</taxon>
        <taxon>Blumeria</taxon>
        <taxon>Blumeria hordei</taxon>
    </lineage>
</organism>
<evidence type="ECO:0000256" key="1">
    <source>
        <dbReference type="SAM" id="MobiDB-lite"/>
    </source>
</evidence>
<dbReference type="HOGENOM" id="CLU_087700_1_0_1"/>
<name>N1J9K9_BLUG1</name>
<feature type="compositionally biased region" description="Polar residues" evidence="1">
    <location>
        <begin position="9"/>
        <end position="20"/>
    </location>
</feature>
<evidence type="ECO:0000313" key="3">
    <source>
        <dbReference type="Proteomes" id="UP000015441"/>
    </source>
</evidence>
<gene>
    <name evidence="2" type="ORF">BGHDH14_bgh04958</name>
</gene>
<dbReference type="EMBL" id="CAUH01000430">
    <property type="protein sequence ID" value="CCU74572.1"/>
    <property type="molecule type" value="Genomic_DNA"/>
</dbReference>
<evidence type="ECO:0000313" key="2">
    <source>
        <dbReference type="EMBL" id="CCU74572.1"/>
    </source>
</evidence>
<keyword evidence="3" id="KW-1185">Reference proteome</keyword>
<dbReference type="AlphaFoldDB" id="N1J9K9"/>
<feature type="compositionally biased region" description="Acidic residues" evidence="1">
    <location>
        <begin position="38"/>
        <end position="54"/>
    </location>
</feature>
<dbReference type="Proteomes" id="UP000015441">
    <property type="component" value="Unassembled WGS sequence"/>
</dbReference>
<comment type="caution">
    <text evidence="2">The sequence shown here is derived from an EMBL/GenBank/DDBJ whole genome shotgun (WGS) entry which is preliminary data.</text>
</comment>
<dbReference type="OrthoDB" id="3599385at2759"/>
<protein>
    <submittedName>
        <fullName evidence="2">Uncharacterized protein</fullName>
    </submittedName>
</protein>
<dbReference type="eggNOG" id="ENOG502SQFV">
    <property type="taxonomic scope" value="Eukaryota"/>
</dbReference>
<feature type="region of interest" description="Disordered" evidence="1">
    <location>
        <begin position="1"/>
        <end position="70"/>
    </location>
</feature>
<sequence>MTDVKDKTANQSFVKLSINPQPWKPINSTRKKESTLESWEDEQISSEDEIEDPLSPEQPANFPLAPPATPISQTISFTHENLNGICGYNFENAGDVRTARGCSRPDKTDSAAKRMIAGALGIKPSKKTEDQIAYEKAVKEREVKRRKQEKEALQRTQIESERAQQAIWSD</sequence>
<reference evidence="2 3" key="1">
    <citation type="journal article" date="2010" name="Science">
        <title>Genome expansion and gene loss in powdery mildew fungi reveal tradeoffs in extreme parasitism.</title>
        <authorList>
            <person name="Spanu P.D."/>
            <person name="Abbott J.C."/>
            <person name="Amselem J."/>
            <person name="Burgis T.A."/>
            <person name="Soanes D.M."/>
            <person name="Stueber K."/>
            <person name="Ver Loren van Themaat E."/>
            <person name="Brown J.K.M."/>
            <person name="Butcher S.A."/>
            <person name="Gurr S.J."/>
            <person name="Lebrun M.-H."/>
            <person name="Ridout C.J."/>
            <person name="Schulze-Lefert P."/>
            <person name="Talbot N.J."/>
            <person name="Ahmadinejad N."/>
            <person name="Ametz C."/>
            <person name="Barton G.R."/>
            <person name="Benjdia M."/>
            <person name="Bidzinski P."/>
            <person name="Bindschedler L.V."/>
            <person name="Both M."/>
            <person name="Brewer M.T."/>
            <person name="Cadle-Davidson L."/>
            <person name="Cadle-Davidson M.M."/>
            <person name="Collemare J."/>
            <person name="Cramer R."/>
            <person name="Frenkel O."/>
            <person name="Godfrey D."/>
            <person name="Harriman J."/>
            <person name="Hoede C."/>
            <person name="King B.C."/>
            <person name="Klages S."/>
            <person name="Kleemann J."/>
            <person name="Knoll D."/>
            <person name="Koti P.S."/>
            <person name="Kreplak J."/>
            <person name="Lopez-Ruiz F.J."/>
            <person name="Lu X."/>
            <person name="Maekawa T."/>
            <person name="Mahanil S."/>
            <person name="Micali C."/>
            <person name="Milgroom M.G."/>
            <person name="Montana G."/>
            <person name="Noir S."/>
            <person name="O'Connell R.J."/>
            <person name="Oberhaensli S."/>
            <person name="Parlange F."/>
            <person name="Pedersen C."/>
            <person name="Quesneville H."/>
            <person name="Reinhardt R."/>
            <person name="Rott M."/>
            <person name="Sacristan S."/>
            <person name="Schmidt S.M."/>
            <person name="Schoen M."/>
            <person name="Skamnioti P."/>
            <person name="Sommer H."/>
            <person name="Stephens A."/>
            <person name="Takahara H."/>
            <person name="Thordal-Christensen H."/>
            <person name="Vigouroux M."/>
            <person name="Wessling R."/>
            <person name="Wicker T."/>
            <person name="Panstruga R."/>
        </authorList>
    </citation>
    <scope>NUCLEOTIDE SEQUENCE [LARGE SCALE GENOMIC DNA]</scope>
    <source>
        <strain evidence="2">DH14</strain>
    </source>
</reference>
<feature type="compositionally biased region" description="Basic and acidic residues" evidence="1">
    <location>
        <begin position="141"/>
        <end position="162"/>
    </location>
</feature>
<dbReference type="InParanoid" id="N1J9K9"/>
<accession>N1J9K9</accession>